<proteinExistence type="predicted"/>
<feature type="region of interest" description="Disordered" evidence="1">
    <location>
        <begin position="1"/>
        <end position="32"/>
    </location>
</feature>
<feature type="compositionally biased region" description="Basic residues" evidence="1">
    <location>
        <begin position="429"/>
        <end position="440"/>
    </location>
</feature>
<feature type="compositionally biased region" description="Basic and acidic residues" evidence="1">
    <location>
        <begin position="125"/>
        <end position="144"/>
    </location>
</feature>
<feature type="region of interest" description="Disordered" evidence="1">
    <location>
        <begin position="92"/>
        <end position="183"/>
    </location>
</feature>
<accession>A0AAD4NV41</accession>
<comment type="caution">
    <text evidence="2">The sequence shown here is derived from an EMBL/GenBank/DDBJ whole genome shotgun (WGS) entry which is preliminary data.</text>
</comment>
<protein>
    <submittedName>
        <fullName evidence="2">Uncharacterized protein</fullName>
    </submittedName>
</protein>
<evidence type="ECO:0000313" key="2">
    <source>
        <dbReference type="EMBL" id="KAG9195757.1"/>
    </source>
</evidence>
<gene>
    <name evidence="2" type="ORF">G6011_00878</name>
</gene>
<organism evidence="2 3">
    <name type="scientific">Alternaria panax</name>
    <dbReference type="NCBI Taxonomy" id="48097"/>
    <lineage>
        <taxon>Eukaryota</taxon>
        <taxon>Fungi</taxon>
        <taxon>Dikarya</taxon>
        <taxon>Ascomycota</taxon>
        <taxon>Pezizomycotina</taxon>
        <taxon>Dothideomycetes</taxon>
        <taxon>Pleosporomycetidae</taxon>
        <taxon>Pleosporales</taxon>
        <taxon>Pleosporineae</taxon>
        <taxon>Pleosporaceae</taxon>
        <taxon>Alternaria</taxon>
        <taxon>Alternaria sect. Panax</taxon>
    </lineage>
</organism>
<feature type="region of interest" description="Disordered" evidence="1">
    <location>
        <begin position="293"/>
        <end position="317"/>
    </location>
</feature>
<feature type="compositionally biased region" description="Basic and acidic residues" evidence="1">
    <location>
        <begin position="100"/>
        <end position="117"/>
    </location>
</feature>
<evidence type="ECO:0000256" key="1">
    <source>
        <dbReference type="SAM" id="MobiDB-lite"/>
    </source>
</evidence>
<keyword evidence="3" id="KW-1185">Reference proteome</keyword>
<feature type="compositionally biased region" description="Basic and acidic residues" evidence="1">
    <location>
        <begin position="412"/>
        <end position="428"/>
    </location>
</feature>
<feature type="compositionally biased region" description="Low complexity" evidence="1">
    <location>
        <begin position="293"/>
        <end position="308"/>
    </location>
</feature>
<reference evidence="2" key="1">
    <citation type="submission" date="2021-07" db="EMBL/GenBank/DDBJ databases">
        <title>Genome Resource of American Ginseng Black Spot Pathogen Alternaria panax.</title>
        <authorList>
            <person name="Qiu C."/>
            <person name="Wang W."/>
            <person name="Liu Z."/>
        </authorList>
    </citation>
    <scope>NUCLEOTIDE SEQUENCE</scope>
    <source>
        <strain evidence="2">BNCC115425</strain>
    </source>
</reference>
<name>A0AAD4NV41_9PLEO</name>
<feature type="region of interest" description="Disordered" evidence="1">
    <location>
        <begin position="196"/>
        <end position="218"/>
    </location>
</feature>
<dbReference type="AlphaFoldDB" id="A0AAD4NV41"/>
<feature type="region of interest" description="Disordered" evidence="1">
    <location>
        <begin position="391"/>
        <end position="440"/>
    </location>
</feature>
<sequence>MPTARSRNPARLRAHAANEKARMTQDQQPDRPIQIRPQVAFNNPYLEIVGDGPYGQNQAMYTATGIADADAAAKVKKSYRRDFTPYFDAADVRNGTELGSPKKDGFRNPLTKKDVNQKVRQATLDTDRTTRTRRENTNAEKSSEPRPPPRVFSGAQPLPSLTPYKPTFTFPASPKTTKARTVPATRQWPGTLSSVVEAPSPLKASSKDHPTSLSKHKRTSTLDRILILRANEQAKALAQLEGEQHTPSRAFSCRVSDPESQRVANHTSRGEKRHASEFTAVKEGKNGFMMAGPSAPTKSASASSSVYSNDDTTPEDEMGKLSKAVVGLRPFQDLPAPLLDRSGFERMSAVPEGLNVRKIEAGKVEPAQQKPLAVAQAELLEYFNVPLETAGTGKAEQESSSQESLATASSEGYEKVGSKEKLGEEQNGGKRRWFKGFRKG</sequence>
<feature type="compositionally biased region" description="Low complexity" evidence="1">
    <location>
        <begin position="398"/>
        <end position="411"/>
    </location>
</feature>
<dbReference type="Proteomes" id="UP001199106">
    <property type="component" value="Unassembled WGS sequence"/>
</dbReference>
<dbReference type="EMBL" id="JAANER010000001">
    <property type="protein sequence ID" value="KAG9195757.1"/>
    <property type="molecule type" value="Genomic_DNA"/>
</dbReference>
<evidence type="ECO:0000313" key="3">
    <source>
        <dbReference type="Proteomes" id="UP001199106"/>
    </source>
</evidence>
<feature type="region of interest" description="Disordered" evidence="1">
    <location>
        <begin position="238"/>
        <end position="273"/>
    </location>
</feature>